<evidence type="ECO:0000313" key="2">
    <source>
        <dbReference type="EMBL" id="TCP38788.1"/>
    </source>
</evidence>
<feature type="region of interest" description="Disordered" evidence="1">
    <location>
        <begin position="1"/>
        <end position="81"/>
    </location>
</feature>
<comment type="caution">
    <text evidence="2">The sequence shown here is derived from an EMBL/GenBank/DDBJ whole genome shotgun (WGS) entry which is preliminary data.</text>
</comment>
<proteinExistence type="predicted"/>
<evidence type="ECO:0000256" key="1">
    <source>
        <dbReference type="SAM" id="MobiDB-lite"/>
    </source>
</evidence>
<dbReference type="RefSeq" id="WP_132465648.1">
    <property type="nucleotide sequence ID" value="NZ_SLXP01000017.1"/>
</dbReference>
<reference evidence="2 3" key="1">
    <citation type="submission" date="2019-03" db="EMBL/GenBank/DDBJ databases">
        <title>Genomic Encyclopedia of Type Strains, Phase IV (KMG-IV): sequencing the most valuable type-strain genomes for metagenomic binning, comparative biology and taxonomic classification.</title>
        <authorList>
            <person name="Goeker M."/>
        </authorList>
    </citation>
    <scope>NUCLEOTIDE SEQUENCE [LARGE SCALE GENOMIC DNA]</scope>
    <source>
        <strain evidence="2 3">DSM 18063</strain>
    </source>
</reference>
<dbReference type="EMBL" id="SLXP01000017">
    <property type="protein sequence ID" value="TCP38788.1"/>
    <property type="molecule type" value="Genomic_DNA"/>
</dbReference>
<keyword evidence="3" id="KW-1185">Reference proteome</keyword>
<protein>
    <submittedName>
        <fullName evidence="2">Uncharacterized protein</fullName>
    </submittedName>
</protein>
<sequence length="102" mass="11030">MSEKTPKNPFNLEAGSSLPPHKNTPLRDKDNGSHDMPPPSWVRKPAPNLAPPGMAGIRRNLPSKSQTTSEKPRFTLGEGGKLKGLFKPIAAKALDKGHGHDF</sequence>
<dbReference type="OrthoDB" id="7874936at2"/>
<organism evidence="2 3">
    <name type="scientific">Rhodovulum marinum</name>
    <dbReference type="NCBI Taxonomy" id="320662"/>
    <lineage>
        <taxon>Bacteria</taxon>
        <taxon>Pseudomonadati</taxon>
        <taxon>Pseudomonadota</taxon>
        <taxon>Alphaproteobacteria</taxon>
        <taxon>Rhodobacterales</taxon>
        <taxon>Paracoccaceae</taxon>
        <taxon>Rhodovulum</taxon>
    </lineage>
</organism>
<dbReference type="Proteomes" id="UP000294835">
    <property type="component" value="Unassembled WGS sequence"/>
</dbReference>
<name>A0A4R2PUN9_9RHOB</name>
<dbReference type="AlphaFoldDB" id="A0A4R2PUN9"/>
<evidence type="ECO:0000313" key="3">
    <source>
        <dbReference type="Proteomes" id="UP000294835"/>
    </source>
</evidence>
<accession>A0A4R2PUN9</accession>
<gene>
    <name evidence="2" type="ORF">EV662_11722</name>
</gene>